<name>A0A290S9X8_9GAMM</name>
<dbReference type="EMBL" id="CP011026">
    <property type="protein sequence ID" value="ATC88495.1"/>
    <property type="molecule type" value="Genomic_DNA"/>
</dbReference>
<sequence length="241" mass="27005">MDDLITKIKSVPNEIWWRTLSYIISAFFLVPNITMIMFLIYMGEYDFFSYDFFTEGIFGMKLFFVTTAFFLLISSLAIFSPVLLIVGKVKKKKIDKQLIALSILFTLITWSILILEFISGADTARIFFVLGMCAVIITHISVLIYFKAKAQFISLGAITFCIVFMSFNWSAQSSKVISIGLQAFGVGGDLSITITNAQSGVKTKGKLKLISPKFIYFTPSTEKGVASYSLSNVGYYVVDKK</sequence>
<dbReference type="KEGG" id="part:PARC_b0269"/>
<dbReference type="OrthoDB" id="7068888at2"/>
<keyword evidence="1" id="KW-0472">Membrane</keyword>
<accession>A0A290S9X8</accession>
<evidence type="ECO:0000313" key="3">
    <source>
        <dbReference type="Proteomes" id="UP000016505"/>
    </source>
</evidence>
<protein>
    <submittedName>
        <fullName evidence="2">Uncharacterized protein</fullName>
    </submittedName>
</protein>
<gene>
    <name evidence="2" type="ORF">PARC_b0269</name>
</gene>
<dbReference type="Proteomes" id="UP000016505">
    <property type="component" value="Chromosome II"/>
</dbReference>
<keyword evidence="1" id="KW-1133">Transmembrane helix</keyword>
<evidence type="ECO:0000256" key="1">
    <source>
        <dbReference type="SAM" id="Phobius"/>
    </source>
</evidence>
<feature type="transmembrane region" description="Helical" evidence="1">
    <location>
        <begin position="20"/>
        <end position="42"/>
    </location>
</feature>
<feature type="transmembrane region" description="Helical" evidence="1">
    <location>
        <begin position="152"/>
        <end position="171"/>
    </location>
</feature>
<keyword evidence="1" id="KW-0812">Transmembrane</keyword>
<reference evidence="2 3" key="1">
    <citation type="journal article" date="2012" name="J. Bacteriol.">
        <title>Genome sequences of type strains of seven species of the marine bacterium Pseudoalteromonas.</title>
        <authorList>
            <person name="Xie B.B."/>
            <person name="Shu Y.L."/>
            <person name="Qin Q.L."/>
            <person name="Rong J.C."/>
            <person name="Zhang X.Y."/>
            <person name="Chen X.L."/>
            <person name="Shi M."/>
            <person name="He H.L."/>
            <person name="Zhou B.C."/>
            <person name="Zhang Y.Z."/>
        </authorList>
    </citation>
    <scope>NUCLEOTIDE SEQUENCE [LARGE SCALE GENOMIC DNA]</scope>
    <source>
        <strain evidence="2 3">A 37-1-2</strain>
    </source>
</reference>
<evidence type="ECO:0000313" key="2">
    <source>
        <dbReference type="EMBL" id="ATC88495.1"/>
    </source>
</evidence>
<feature type="transmembrane region" description="Helical" evidence="1">
    <location>
        <begin position="98"/>
        <end position="118"/>
    </location>
</feature>
<feature type="transmembrane region" description="Helical" evidence="1">
    <location>
        <begin position="124"/>
        <end position="145"/>
    </location>
</feature>
<proteinExistence type="predicted"/>
<organism evidence="2 3">
    <name type="scientific">Pseudoalteromonas arctica A 37-1-2</name>
    <dbReference type="NCBI Taxonomy" id="1117313"/>
    <lineage>
        <taxon>Bacteria</taxon>
        <taxon>Pseudomonadati</taxon>
        <taxon>Pseudomonadota</taxon>
        <taxon>Gammaproteobacteria</taxon>
        <taxon>Alteromonadales</taxon>
        <taxon>Pseudoalteromonadaceae</taxon>
        <taxon>Pseudoalteromonas</taxon>
    </lineage>
</organism>
<dbReference type="AlphaFoldDB" id="A0A290S9X8"/>
<dbReference type="RefSeq" id="WP_010553580.1">
    <property type="nucleotide sequence ID" value="NZ_CP011026.1"/>
</dbReference>
<feature type="transmembrane region" description="Helical" evidence="1">
    <location>
        <begin position="62"/>
        <end position="86"/>
    </location>
</feature>